<protein>
    <recommendedName>
        <fullName evidence="4">Secreted protein</fullName>
    </recommendedName>
</protein>
<accession>A0AAD7GUT9</accession>
<dbReference type="Proteomes" id="UP001215598">
    <property type="component" value="Unassembled WGS sequence"/>
</dbReference>
<reference evidence="2" key="1">
    <citation type="submission" date="2023-03" db="EMBL/GenBank/DDBJ databases">
        <title>Massive genome expansion in bonnet fungi (Mycena s.s.) driven by repeated elements and novel gene families across ecological guilds.</title>
        <authorList>
            <consortium name="Lawrence Berkeley National Laboratory"/>
            <person name="Harder C.B."/>
            <person name="Miyauchi S."/>
            <person name="Viragh M."/>
            <person name="Kuo A."/>
            <person name="Thoen E."/>
            <person name="Andreopoulos B."/>
            <person name="Lu D."/>
            <person name="Skrede I."/>
            <person name="Drula E."/>
            <person name="Henrissat B."/>
            <person name="Morin E."/>
            <person name="Kohler A."/>
            <person name="Barry K."/>
            <person name="LaButti K."/>
            <person name="Morin E."/>
            <person name="Salamov A."/>
            <person name="Lipzen A."/>
            <person name="Mereny Z."/>
            <person name="Hegedus B."/>
            <person name="Baldrian P."/>
            <person name="Stursova M."/>
            <person name="Weitz H."/>
            <person name="Taylor A."/>
            <person name="Grigoriev I.V."/>
            <person name="Nagy L.G."/>
            <person name="Martin F."/>
            <person name="Kauserud H."/>
        </authorList>
    </citation>
    <scope>NUCLEOTIDE SEQUENCE</scope>
    <source>
        <strain evidence="2">CBHHK182m</strain>
    </source>
</reference>
<evidence type="ECO:0000313" key="2">
    <source>
        <dbReference type="EMBL" id="KAJ7705820.1"/>
    </source>
</evidence>
<gene>
    <name evidence="2" type="ORF">B0H16DRAFT_1482114</name>
</gene>
<feature type="chain" id="PRO_5041990660" description="Secreted protein" evidence="1">
    <location>
        <begin position="23"/>
        <end position="132"/>
    </location>
</feature>
<evidence type="ECO:0000256" key="1">
    <source>
        <dbReference type="SAM" id="SignalP"/>
    </source>
</evidence>
<keyword evidence="3" id="KW-1185">Reference proteome</keyword>
<feature type="signal peptide" evidence="1">
    <location>
        <begin position="1"/>
        <end position="22"/>
    </location>
</feature>
<name>A0AAD7GUT9_9AGAR</name>
<proteinExistence type="predicted"/>
<sequence>MGHHVLLCSLTILGSLLNMLQLLRWEQQAEDRDTAVASFSGNRSPRERDGRLKRQQTIFFDFFTPCHDNFKATSLVVTVTRQKKGNATGGSVTVTVAPLQMQEEGHMLPKWPYLKCFGKIVLPEWKTDSRAL</sequence>
<organism evidence="2 3">
    <name type="scientific">Mycena metata</name>
    <dbReference type="NCBI Taxonomy" id="1033252"/>
    <lineage>
        <taxon>Eukaryota</taxon>
        <taxon>Fungi</taxon>
        <taxon>Dikarya</taxon>
        <taxon>Basidiomycota</taxon>
        <taxon>Agaricomycotina</taxon>
        <taxon>Agaricomycetes</taxon>
        <taxon>Agaricomycetidae</taxon>
        <taxon>Agaricales</taxon>
        <taxon>Marasmiineae</taxon>
        <taxon>Mycenaceae</taxon>
        <taxon>Mycena</taxon>
    </lineage>
</organism>
<evidence type="ECO:0008006" key="4">
    <source>
        <dbReference type="Google" id="ProtNLM"/>
    </source>
</evidence>
<comment type="caution">
    <text evidence="2">The sequence shown here is derived from an EMBL/GenBank/DDBJ whole genome shotgun (WGS) entry which is preliminary data.</text>
</comment>
<evidence type="ECO:0000313" key="3">
    <source>
        <dbReference type="Proteomes" id="UP001215598"/>
    </source>
</evidence>
<dbReference type="AlphaFoldDB" id="A0AAD7GUT9"/>
<keyword evidence="1" id="KW-0732">Signal</keyword>
<dbReference type="EMBL" id="JARKIB010000465">
    <property type="protein sequence ID" value="KAJ7705820.1"/>
    <property type="molecule type" value="Genomic_DNA"/>
</dbReference>